<name>A0A418XGS1_9BURK</name>
<sequence length="159" mass="16797">MSRSAFLNKNLTQTFKGTAMPTTAVNPATEDLGKLVLRSVLAILLLLHGISKLSGGIGFISGMLNNFGLPAFLGYFVYVGEVVAPVLVLVGLWTRPAALVIAINMVVAVALVHMPELVQMNKQGGWALELQGMFLFGALAVALLGAGRYSIGGIKGKWN</sequence>
<dbReference type="OrthoDB" id="280866at2"/>
<keyword evidence="9" id="KW-1185">Reference proteome</keyword>
<dbReference type="InterPro" id="IPR051907">
    <property type="entry name" value="DoxX-like_oxidoreductase"/>
</dbReference>
<evidence type="ECO:0000256" key="5">
    <source>
        <dbReference type="ARBA" id="ARBA00022989"/>
    </source>
</evidence>
<evidence type="ECO:0000256" key="3">
    <source>
        <dbReference type="ARBA" id="ARBA00022475"/>
    </source>
</evidence>
<evidence type="ECO:0000256" key="1">
    <source>
        <dbReference type="ARBA" id="ARBA00004651"/>
    </source>
</evidence>
<keyword evidence="6 7" id="KW-0472">Membrane</keyword>
<evidence type="ECO:0000313" key="8">
    <source>
        <dbReference type="EMBL" id="RJG11662.1"/>
    </source>
</evidence>
<evidence type="ECO:0000256" key="6">
    <source>
        <dbReference type="ARBA" id="ARBA00023136"/>
    </source>
</evidence>
<dbReference type="PANTHER" id="PTHR33452">
    <property type="entry name" value="OXIDOREDUCTASE CATD-RELATED"/>
    <property type="match status" value="1"/>
</dbReference>
<reference evidence="8 9" key="1">
    <citation type="submission" date="2018-09" db="EMBL/GenBank/DDBJ databases">
        <authorList>
            <person name="Zhu H."/>
        </authorList>
    </citation>
    <scope>NUCLEOTIDE SEQUENCE [LARGE SCALE GENOMIC DNA]</scope>
    <source>
        <strain evidence="8 9">K1S02-61</strain>
    </source>
</reference>
<dbReference type="PANTHER" id="PTHR33452:SF1">
    <property type="entry name" value="INNER MEMBRANE PROTEIN YPHA-RELATED"/>
    <property type="match status" value="1"/>
</dbReference>
<keyword evidence="5 7" id="KW-1133">Transmembrane helix</keyword>
<comment type="subcellular location">
    <subcellularLocation>
        <location evidence="1">Cell membrane</location>
        <topology evidence="1">Multi-pass membrane protein</topology>
    </subcellularLocation>
</comment>
<evidence type="ECO:0000256" key="7">
    <source>
        <dbReference type="SAM" id="Phobius"/>
    </source>
</evidence>
<evidence type="ECO:0000256" key="2">
    <source>
        <dbReference type="ARBA" id="ARBA00006679"/>
    </source>
</evidence>
<gene>
    <name evidence="8" type="ORF">D3872_18625</name>
</gene>
<dbReference type="AlphaFoldDB" id="A0A418XGS1"/>
<proteinExistence type="inferred from homology"/>
<dbReference type="GO" id="GO:0005886">
    <property type="term" value="C:plasma membrane"/>
    <property type="evidence" value="ECO:0007669"/>
    <property type="project" value="UniProtKB-SubCell"/>
</dbReference>
<evidence type="ECO:0000313" key="9">
    <source>
        <dbReference type="Proteomes" id="UP000284006"/>
    </source>
</evidence>
<dbReference type="EMBL" id="QYUP01000144">
    <property type="protein sequence ID" value="RJG11662.1"/>
    <property type="molecule type" value="Genomic_DNA"/>
</dbReference>
<evidence type="ECO:0000256" key="4">
    <source>
        <dbReference type="ARBA" id="ARBA00022692"/>
    </source>
</evidence>
<accession>A0A418XGS1</accession>
<feature type="transmembrane region" description="Helical" evidence="7">
    <location>
        <begin position="40"/>
        <end position="60"/>
    </location>
</feature>
<feature type="transmembrane region" description="Helical" evidence="7">
    <location>
        <begin position="97"/>
        <end position="114"/>
    </location>
</feature>
<dbReference type="InterPro" id="IPR032808">
    <property type="entry name" value="DoxX"/>
</dbReference>
<protein>
    <submittedName>
        <fullName evidence="8">DoxX family protein</fullName>
    </submittedName>
</protein>
<keyword evidence="3" id="KW-1003">Cell membrane</keyword>
<keyword evidence="4 7" id="KW-0812">Transmembrane</keyword>
<dbReference type="Pfam" id="PF07681">
    <property type="entry name" value="DoxX"/>
    <property type="match status" value="1"/>
</dbReference>
<dbReference type="Proteomes" id="UP000284006">
    <property type="component" value="Unassembled WGS sequence"/>
</dbReference>
<comment type="caution">
    <text evidence="8">The sequence shown here is derived from an EMBL/GenBank/DDBJ whole genome shotgun (WGS) entry which is preliminary data.</text>
</comment>
<organism evidence="8 9">
    <name type="scientific">Massilia cavernae</name>
    <dbReference type="NCBI Taxonomy" id="2320864"/>
    <lineage>
        <taxon>Bacteria</taxon>
        <taxon>Pseudomonadati</taxon>
        <taxon>Pseudomonadota</taxon>
        <taxon>Betaproteobacteria</taxon>
        <taxon>Burkholderiales</taxon>
        <taxon>Oxalobacteraceae</taxon>
        <taxon>Telluria group</taxon>
        <taxon>Massilia</taxon>
    </lineage>
</organism>
<feature type="transmembrane region" description="Helical" evidence="7">
    <location>
        <begin position="134"/>
        <end position="151"/>
    </location>
</feature>
<comment type="similarity">
    <text evidence="2">Belongs to the DoxX family.</text>
</comment>
<feature type="transmembrane region" description="Helical" evidence="7">
    <location>
        <begin position="72"/>
        <end position="90"/>
    </location>
</feature>